<dbReference type="KEGG" id="dti:Desti_4594"/>
<organism evidence="1 2">
    <name type="scientific">Desulfomonile tiedjei (strain ATCC 49306 / DSM 6799 / DCB-1)</name>
    <dbReference type="NCBI Taxonomy" id="706587"/>
    <lineage>
        <taxon>Bacteria</taxon>
        <taxon>Pseudomonadati</taxon>
        <taxon>Thermodesulfobacteriota</taxon>
        <taxon>Desulfomonilia</taxon>
        <taxon>Desulfomonilales</taxon>
        <taxon>Desulfomonilaceae</taxon>
        <taxon>Desulfomonile</taxon>
    </lineage>
</organism>
<evidence type="ECO:0000313" key="2">
    <source>
        <dbReference type="Proteomes" id="UP000006055"/>
    </source>
</evidence>
<dbReference type="EMBL" id="CP003360">
    <property type="protein sequence ID" value="AFM27220.1"/>
    <property type="molecule type" value="Genomic_DNA"/>
</dbReference>
<reference evidence="2" key="1">
    <citation type="submission" date="2012-06" db="EMBL/GenBank/DDBJ databases">
        <title>Complete sequence of chromosome of Desulfomonile tiedjei DSM 6799.</title>
        <authorList>
            <person name="Lucas S."/>
            <person name="Copeland A."/>
            <person name="Lapidus A."/>
            <person name="Glavina del Rio T."/>
            <person name="Dalin E."/>
            <person name="Tice H."/>
            <person name="Bruce D."/>
            <person name="Goodwin L."/>
            <person name="Pitluck S."/>
            <person name="Peters L."/>
            <person name="Ovchinnikova G."/>
            <person name="Zeytun A."/>
            <person name="Lu M."/>
            <person name="Kyrpides N."/>
            <person name="Mavromatis K."/>
            <person name="Ivanova N."/>
            <person name="Brettin T."/>
            <person name="Detter J.C."/>
            <person name="Han C."/>
            <person name="Larimer F."/>
            <person name="Land M."/>
            <person name="Hauser L."/>
            <person name="Markowitz V."/>
            <person name="Cheng J.-F."/>
            <person name="Hugenholtz P."/>
            <person name="Woyke T."/>
            <person name="Wu D."/>
            <person name="Spring S."/>
            <person name="Schroeder M."/>
            <person name="Brambilla E."/>
            <person name="Klenk H.-P."/>
            <person name="Eisen J.A."/>
        </authorList>
    </citation>
    <scope>NUCLEOTIDE SEQUENCE [LARGE SCALE GENOMIC DNA]</scope>
    <source>
        <strain evidence="2">ATCC 49306 / DSM 6799 / DCB-1</strain>
    </source>
</reference>
<dbReference type="HOGENOM" id="CLU_1831957_0_0_7"/>
<accession>I4CCC9</accession>
<evidence type="ECO:0000313" key="1">
    <source>
        <dbReference type="EMBL" id="AFM27220.1"/>
    </source>
</evidence>
<keyword evidence="2" id="KW-1185">Reference proteome</keyword>
<sequence length="140" mass="15610">MLRLYLQKVLPVYCMVILLNMSVSAEARAPIYWEVMLWPTPQEITVKVVPRTRVREVTFQVEFFDESGKSIAVQTLPFTDSEQAELDSGKQYSKKFSHSVSNAKEVKGKLMFGKAALSSPKAAADSAVNELDKGIPPLSE</sequence>
<dbReference type="RefSeq" id="WP_014812330.1">
    <property type="nucleotide sequence ID" value="NC_018025.1"/>
</dbReference>
<gene>
    <name evidence="1" type="ordered locus">Desti_4594</name>
</gene>
<dbReference type="AlphaFoldDB" id="I4CCC9"/>
<protein>
    <submittedName>
        <fullName evidence="1">Uncharacterized protein</fullName>
    </submittedName>
</protein>
<name>I4CCC9_DESTA</name>
<dbReference type="Proteomes" id="UP000006055">
    <property type="component" value="Chromosome"/>
</dbReference>
<proteinExistence type="predicted"/>